<dbReference type="GO" id="GO:0005509">
    <property type="term" value="F:calcium ion binding"/>
    <property type="evidence" value="ECO:0007669"/>
    <property type="project" value="InterPro"/>
</dbReference>
<dbReference type="AlphaFoldDB" id="A0A5K8AGN8"/>
<feature type="region of interest" description="Disordered" evidence="1">
    <location>
        <begin position="31"/>
        <end position="73"/>
    </location>
</feature>
<feature type="signal peptide" evidence="2">
    <location>
        <begin position="1"/>
        <end position="23"/>
    </location>
</feature>
<dbReference type="RefSeq" id="WP_155314376.1">
    <property type="nucleotide sequence ID" value="NZ_AP021879.1"/>
</dbReference>
<dbReference type="Pfam" id="PF13202">
    <property type="entry name" value="EF-hand_5"/>
    <property type="match status" value="2"/>
</dbReference>
<evidence type="ECO:0000259" key="3">
    <source>
        <dbReference type="PROSITE" id="PS50222"/>
    </source>
</evidence>
<protein>
    <recommendedName>
        <fullName evidence="3">EF-hand domain-containing protein</fullName>
    </recommendedName>
</protein>
<feature type="domain" description="EF-hand" evidence="3">
    <location>
        <begin position="97"/>
        <end position="123"/>
    </location>
</feature>
<keyword evidence="5" id="KW-1185">Reference proteome</keyword>
<evidence type="ECO:0000313" key="5">
    <source>
        <dbReference type="Proteomes" id="UP000422108"/>
    </source>
</evidence>
<evidence type="ECO:0000256" key="2">
    <source>
        <dbReference type="SAM" id="SignalP"/>
    </source>
</evidence>
<evidence type="ECO:0000256" key="1">
    <source>
        <dbReference type="SAM" id="MobiDB-lite"/>
    </source>
</evidence>
<gene>
    <name evidence="4" type="ORF">DSCOOX_48490</name>
</gene>
<dbReference type="PROSITE" id="PS50222">
    <property type="entry name" value="EF_HAND_2"/>
    <property type="match status" value="2"/>
</dbReference>
<feature type="domain" description="EF-hand" evidence="3">
    <location>
        <begin position="69"/>
        <end position="95"/>
    </location>
</feature>
<dbReference type="InterPro" id="IPR018247">
    <property type="entry name" value="EF_Hand_1_Ca_BS"/>
</dbReference>
<feature type="chain" id="PRO_5024348943" description="EF-hand domain-containing protein" evidence="2">
    <location>
        <begin position="24"/>
        <end position="131"/>
    </location>
</feature>
<proteinExistence type="predicted"/>
<sequence>MKKGLIVVCGMVFLMVIVLPTTGQCKSDQVKPMDQMQVQNKMQSKEADPGKVSGTMKQMKANQGQGTRFMQMDANGDGKLSYEELKGQVGDVGRNQFKNADTNGDGLLDHDEWAKTREDFGFGTGKGKNRK</sequence>
<dbReference type="Proteomes" id="UP000422108">
    <property type="component" value="Chromosome"/>
</dbReference>
<name>A0A5K8AGN8_9BACT</name>
<accession>A0A5K8AGN8</accession>
<dbReference type="SUPFAM" id="SSF47473">
    <property type="entry name" value="EF-hand"/>
    <property type="match status" value="1"/>
</dbReference>
<dbReference type="InterPro" id="IPR002048">
    <property type="entry name" value="EF_hand_dom"/>
</dbReference>
<dbReference type="PROSITE" id="PS00018">
    <property type="entry name" value="EF_HAND_1"/>
    <property type="match status" value="2"/>
</dbReference>
<evidence type="ECO:0000313" key="4">
    <source>
        <dbReference type="EMBL" id="BBO91669.1"/>
    </source>
</evidence>
<keyword evidence="2" id="KW-0732">Signal</keyword>
<dbReference type="Gene3D" id="1.10.238.10">
    <property type="entry name" value="EF-hand"/>
    <property type="match status" value="1"/>
</dbReference>
<dbReference type="EMBL" id="AP021879">
    <property type="protein sequence ID" value="BBO91669.1"/>
    <property type="molecule type" value="Genomic_DNA"/>
</dbReference>
<reference evidence="4 5" key="1">
    <citation type="submission" date="2019-11" db="EMBL/GenBank/DDBJ databases">
        <title>Comparative genomics of hydrocarbon-degrading Desulfosarcina strains.</title>
        <authorList>
            <person name="Watanabe M."/>
            <person name="Kojima H."/>
            <person name="Fukui M."/>
        </authorList>
    </citation>
    <scope>NUCLEOTIDE SEQUENCE [LARGE SCALE GENOMIC DNA]</scope>
    <source>
        <strain evidence="5">oXyS1</strain>
    </source>
</reference>
<dbReference type="InterPro" id="IPR011992">
    <property type="entry name" value="EF-hand-dom_pair"/>
</dbReference>
<organism evidence="4 5">
    <name type="scientific">Desulfosarcina ovata subsp. ovata</name>
    <dbReference type="NCBI Taxonomy" id="2752305"/>
    <lineage>
        <taxon>Bacteria</taxon>
        <taxon>Pseudomonadati</taxon>
        <taxon>Thermodesulfobacteriota</taxon>
        <taxon>Desulfobacteria</taxon>
        <taxon>Desulfobacterales</taxon>
        <taxon>Desulfosarcinaceae</taxon>
        <taxon>Desulfosarcina</taxon>
    </lineage>
</organism>